<evidence type="ECO:0000313" key="2">
    <source>
        <dbReference type="Proteomes" id="UP000035682"/>
    </source>
</evidence>
<dbReference type="Proteomes" id="UP000035682">
    <property type="component" value="Unplaced"/>
</dbReference>
<gene>
    <name evidence="1 3 4" type="ORF">SRAE_0000036000</name>
</gene>
<dbReference type="RefSeq" id="XP_024500442.1">
    <property type="nucleotide sequence ID" value="XM_024646239.1"/>
</dbReference>
<name>A0A090MSK4_STRRB</name>
<reference evidence="3" key="3">
    <citation type="submission" date="2020-12" db="UniProtKB">
        <authorList>
            <consortium name="WormBaseParasite"/>
        </authorList>
    </citation>
    <scope>IDENTIFICATION</scope>
</reference>
<evidence type="ECO:0000313" key="1">
    <source>
        <dbReference type="EMBL" id="CEF61233.1"/>
    </source>
</evidence>
<proteinExistence type="predicted"/>
<dbReference type="WBParaSite" id="SRAE_0000036000.1">
    <property type="protein sequence ID" value="SRAE_0000036000.1"/>
    <property type="gene ID" value="WBGene00256103"/>
</dbReference>
<dbReference type="WormBase" id="SRAE_0000036000">
    <property type="protein sequence ID" value="SRP03073"/>
    <property type="gene ID" value="WBGene00256103"/>
</dbReference>
<dbReference type="GeneID" id="36373601"/>
<dbReference type="CTD" id="36373601"/>
<evidence type="ECO:0000313" key="4">
    <source>
        <dbReference type="WormBase" id="SRAE_0000036000"/>
    </source>
</evidence>
<organism evidence="1">
    <name type="scientific">Strongyloides ratti</name>
    <name type="common">Parasitic roundworm</name>
    <dbReference type="NCBI Taxonomy" id="34506"/>
    <lineage>
        <taxon>Eukaryota</taxon>
        <taxon>Metazoa</taxon>
        <taxon>Ecdysozoa</taxon>
        <taxon>Nematoda</taxon>
        <taxon>Chromadorea</taxon>
        <taxon>Rhabditida</taxon>
        <taxon>Tylenchina</taxon>
        <taxon>Panagrolaimomorpha</taxon>
        <taxon>Strongyloidoidea</taxon>
        <taxon>Strongyloididae</taxon>
        <taxon>Strongyloides</taxon>
    </lineage>
</organism>
<reference evidence="1" key="1">
    <citation type="submission" date="2014-09" db="EMBL/GenBank/DDBJ databases">
        <authorList>
            <person name="Aslett A.Martin."/>
        </authorList>
    </citation>
    <scope>NUCLEOTIDE SEQUENCE</scope>
    <source>
        <strain evidence="1">ED321 Heterogonic</strain>
    </source>
</reference>
<keyword evidence="2" id="KW-1185">Reference proteome</keyword>
<accession>A0A090MSK4</accession>
<reference evidence="2" key="2">
    <citation type="submission" date="2014-09" db="EMBL/GenBank/DDBJ databases">
        <authorList>
            <person name="Martin A.A."/>
        </authorList>
    </citation>
    <scope>NUCLEOTIDE SEQUENCE</scope>
    <source>
        <strain evidence="2">ED321</strain>
    </source>
</reference>
<evidence type="ECO:0000313" key="3">
    <source>
        <dbReference type="WBParaSite" id="SRAE_0000036000.1"/>
    </source>
</evidence>
<protein>
    <submittedName>
        <fullName evidence="1 3">Uncharacterized protein</fullName>
    </submittedName>
</protein>
<sequence length="97" mass="11040">MASSTNVNVPVTKTNFKQKIVNYFRNNKEIIEEWAQVSSIHGIPHAADAKTTKSRFDDVDFPAITFCHSSPYSVKKILDSQYDDLKKVIMAYNLLNT</sequence>
<dbReference type="AlphaFoldDB" id="A0A090MSK4"/>
<dbReference type="EMBL" id="LN609406">
    <property type="protein sequence ID" value="CEF61233.1"/>
    <property type="molecule type" value="Genomic_DNA"/>
</dbReference>
<dbReference type="OrthoDB" id="6238402at2759"/>